<proteinExistence type="predicted"/>
<organism evidence="1 2">
    <name type="scientific">Durusdinium trenchii</name>
    <dbReference type="NCBI Taxonomy" id="1381693"/>
    <lineage>
        <taxon>Eukaryota</taxon>
        <taxon>Sar</taxon>
        <taxon>Alveolata</taxon>
        <taxon>Dinophyceae</taxon>
        <taxon>Suessiales</taxon>
        <taxon>Symbiodiniaceae</taxon>
        <taxon>Durusdinium</taxon>
    </lineage>
</organism>
<gene>
    <name evidence="1" type="ORF">SCF082_LOCUS43027</name>
</gene>
<accession>A0ABP0QWL8</accession>
<dbReference type="EMBL" id="CAXAMM010040131">
    <property type="protein sequence ID" value="CAK9091312.1"/>
    <property type="molecule type" value="Genomic_DNA"/>
</dbReference>
<feature type="non-terminal residue" evidence="1">
    <location>
        <position position="1"/>
    </location>
</feature>
<reference evidence="1 2" key="1">
    <citation type="submission" date="2024-02" db="EMBL/GenBank/DDBJ databases">
        <authorList>
            <person name="Chen Y."/>
            <person name="Shah S."/>
            <person name="Dougan E. K."/>
            <person name="Thang M."/>
            <person name="Chan C."/>
        </authorList>
    </citation>
    <scope>NUCLEOTIDE SEQUENCE [LARGE SCALE GENOMIC DNA]</scope>
</reference>
<evidence type="ECO:0000313" key="1">
    <source>
        <dbReference type="EMBL" id="CAK9091312.1"/>
    </source>
</evidence>
<sequence length="101" mass="11087">GPATGTKTKAVWVRQLQKDGEKVELVGNAFQVLGELANVDLLKKDQDKFKQIGNAFQVKGELANVDDLKEDGKWIREDEEASVNRGTSKSDCYGFTIPSSS</sequence>
<name>A0ABP0QWL8_9DINO</name>
<evidence type="ECO:0000313" key="2">
    <source>
        <dbReference type="Proteomes" id="UP001642464"/>
    </source>
</evidence>
<comment type="caution">
    <text evidence="1">The sequence shown here is derived from an EMBL/GenBank/DDBJ whole genome shotgun (WGS) entry which is preliminary data.</text>
</comment>
<dbReference type="Proteomes" id="UP001642464">
    <property type="component" value="Unassembled WGS sequence"/>
</dbReference>
<protein>
    <submittedName>
        <fullName evidence="1">Uncharacterized protein</fullName>
    </submittedName>
</protein>
<keyword evidence="2" id="KW-1185">Reference proteome</keyword>